<organism evidence="1">
    <name type="scientific">Arundo donax</name>
    <name type="common">Giant reed</name>
    <name type="synonym">Donax arundinaceus</name>
    <dbReference type="NCBI Taxonomy" id="35708"/>
    <lineage>
        <taxon>Eukaryota</taxon>
        <taxon>Viridiplantae</taxon>
        <taxon>Streptophyta</taxon>
        <taxon>Embryophyta</taxon>
        <taxon>Tracheophyta</taxon>
        <taxon>Spermatophyta</taxon>
        <taxon>Magnoliopsida</taxon>
        <taxon>Liliopsida</taxon>
        <taxon>Poales</taxon>
        <taxon>Poaceae</taxon>
        <taxon>PACMAD clade</taxon>
        <taxon>Arundinoideae</taxon>
        <taxon>Arundineae</taxon>
        <taxon>Arundo</taxon>
    </lineage>
</organism>
<protein>
    <submittedName>
        <fullName evidence="1">Uncharacterized protein</fullName>
    </submittedName>
</protein>
<name>A0A0A9A6X4_ARUDO</name>
<reference evidence="1" key="2">
    <citation type="journal article" date="2015" name="Data Brief">
        <title>Shoot transcriptome of the giant reed, Arundo donax.</title>
        <authorList>
            <person name="Barrero R.A."/>
            <person name="Guerrero F.D."/>
            <person name="Moolhuijzen P."/>
            <person name="Goolsby J.A."/>
            <person name="Tidwell J."/>
            <person name="Bellgard S.E."/>
            <person name="Bellgard M.I."/>
        </authorList>
    </citation>
    <scope>NUCLEOTIDE SEQUENCE</scope>
    <source>
        <tissue evidence="1">Shoot tissue taken approximately 20 cm above the soil surface</tissue>
    </source>
</reference>
<accession>A0A0A9A6X4</accession>
<evidence type="ECO:0000313" key="1">
    <source>
        <dbReference type="EMBL" id="JAD47434.1"/>
    </source>
</evidence>
<reference evidence="1" key="1">
    <citation type="submission" date="2014-09" db="EMBL/GenBank/DDBJ databases">
        <authorList>
            <person name="Magalhaes I.L.F."/>
            <person name="Oliveira U."/>
            <person name="Santos F.R."/>
            <person name="Vidigal T.H.D.A."/>
            <person name="Brescovit A.D."/>
            <person name="Santos A.J."/>
        </authorList>
    </citation>
    <scope>NUCLEOTIDE SEQUENCE</scope>
    <source>
        <tissue evidence="1">Shoot tissue taken approximately 20 cm above the soil surface</tissue>
    </source>
</reference>
<sequence>MELLHSDSRESSGMCGLVSLTVNVGVCCVYVL</sequence>
<dbReference type="EMBL" id="GBRH01250461">
    <property type="protein sequence ID" value="JAD47434.1"/>
    <property type="molecule type" value="Transcribed_RNA"/>
</dbReference>
<dbReference type="AlphaFoldDB" id="A0A0A9A6X4"/>
<proteinExistence type="predicted"/>